<dbReference type="InterPro" id="IPR036890">
    <property type="entry name" value="HATPase_C_sf"/>
</dbReference>
<dbReference type="PANTHER" id="PTHR47396">
    <property type="entry name" value="TYPE I RESTRICTION ENZYME ECOKI R PROTEIN"/>
    <property type="match status" value="1"/>
</dbReference>
<feature type="domain" description="Helicase ATP-binding" evidence="1">
    <location>
        <begin position="1183"/>
        <end position="1356"/>
    </location>
</feature>
<protein>
    <submittedName>
        <fullName evidence="3">Helicase</fullName>
    </submittedName>
</protein>
<dbReference type="GO" id="GO:0005524">
    <property type="term" value="F:ATP binding"/>
    <property type="evidence" value="ECO:0007669"/>
    <property type="project" value="InterPro"/>
</dbReference>
<keyword evidence="3" id="KW-0347">Helicase</keyword>
<evidence type="ECO:0000259" key="2">
    <source>
        <dbReference type="PROSITE" id="PS51194"/>
    </source>
</evidence>
<comment type="caution">
    <text evidence="3">The sequence shown here is derived from an EMBL/GenBank/DDBJ whole genome shotgun (WGS) entry which is preliminary data.</text>
</comment>
<keyword evidence="3" id="KW-0378">Hydrolase</keyword>
<keyword evidence="3" id="KW-0547">Nucleotide-binding</keyword>
<sequence>MTVDHEAWNPDQTLAREVTGQFKRAIDSYRIQPNLVVEHANLEESIRTGGYANRTLLELVQNAADAIVGAEDEGETAGRVEIVLDTKNEVLYCANAGRPFSLSGLTAISMAYLSAKRGDEIGRFGLGFKSVLAVSDSPQVFSRSISFEFNTSEARDELHKVNPAARRLPILRTATVADFSEAVTEDAILADLSSWATTIVKLPGARNLKRLRAEIEGFHSEFLLFVQAVREIRLKVVGAESYEAHHVSRDLGDGRFSIESLGENPDEWIIESRMHEPSTEARKEVGEAVSRSKVKVTVAVPAVQRREFRRGQFWSYFPLQDETSASALFNAPWSVNDDRTTLLKNDYNREILRTVAEMFVDVMPKLSSVKDPAAHLDFMPARGREILSFGDELLTAHVPEIAARRELIPDATGALRNSQQLLPLDFAVGFDKEVHQAWTQSPNTGDDVPHWLCYQTGTRTTRLRDLYILGRNSEADTRDPKAALTHLPKRGLLTWLREWAEGDDPKSAANALRTVAGHSSLPKINEAKVIPTNAGMRALEDRRVVFLNRESDLEIEDAVFVSPAFLKHDGVEKILQDRGFRDLDPEAILTARLAKLDNNPSPDDLTKVWDSTVDLHAQAASRIMLAAKAPIKVPTLDGGWAWPQQVLDLDISLGDNFAPRLLDKHRCESEVAHQLGVVRRPIKGYPVEDEPHFDEYRQWVLKELNQHNGPGERPTEAIEFNLAKGSGPFSVLFLMRDVGAPDNARESWTAALLACGDDSWSCEDLETGRTFEIDSPLRWAVRSAGLVKSTHGMRAPGDVVAPSLVRYEGLLPLFRGAPHAGAVLGLPSELGDVPPHLMREMLEGKLFPPRVNDDVLLEFIVAATKVGFEGMRPATIPARVARTIEAHAPNAVYIASTEDQETFLRTRGRPYLRARVDQIDELVRRVGCRRFEDSFAFSEIIEGRQSSEPVLDVYPGLRNMVGSDRLNGVKLARAMMIAKRVTTEDGVEDQPQDWYLDGSELVVRDDADETQVLKFVNEAFELRLDNAQITEVIQAGIDHMLEDLRVQAMTVDSDAERLELYIGPDDLRDALPTGLWSALEAQNLVDDDTSVAELFLVVYGADSLRILADRFRELGFSDVPSAWAGMPAAITWVRKMGFAAEYAGQRSRSRPQEFVVPGAVKLNDLHPFQKKISEKLRVVLTQPSEQGPAQKGMVELPTGAGKTRVATQTVLRLFVDEVLSGTVLWVAQSIELCEQAVQTFETVWRYLGDERPLTIGRLWENNKVHEPDTEFSVIVATDAKLEAIMGQPEYEWLKTPAALFVDEAHRAGGSTRYTQILRWLGVDGRNFERPLVGLSATPFKGSAGDTERTKQLAARFGHNRLTAFETDAYGQLVGLGVLASVKHEVLPGIDVVLSSGEQEEIRSSKVIDRSLYERLGRNEVRMKILVEHIMGLTEEHPDWPVLVFTPSVLSAQVLSASLRYRGVKADSVSGQTGRHQRRDVISRFQRGEIKVLANCDLLIQGFDAPGVRALYIARPTFSPSAYIQMAGRGLRGPKNGGKQECLIVDVADNWGAMNDFLGYRDYTDLWDQQQGSVNKEVESDE</sequence>
<organism evidence="3 4">
    <name type="scientific">Nocardioides luteus</name>
    <dbReference type="NCBI Taxonomy" id="1844"/>
    <lineage>
        <taxon>Bacteria</taxon>
        <taxon>Bacillati</taxon>
        <taxon>Actinomycetota</taxon>
        <taxon>Actinomycetes</taxon>
        <taxon>Propionibacteriales</taxon>
        <taxon>Nocardioidaceae</taxon>
        <taxon>Nocardioides</taxon>
    </lineage>
</organism>
<dbReference type="InterPro" id="IPR014001">
    <property type="entry name" value="Helicase_ATP-bd"/>
</dbReference>
<dbReference type="EMBL" id="JZDQ02000033">
    <property type="protein sequence ID" value="OIJ24766.1"/>
    <property type="molecule type" value="Genomic_DNA"/>
</dbReference>
<evidence type="ECO:0000259" key="1">
    <source>
        <dbReference type="PROSITE" id="PS51192"/>
    </source>
</evidence>
<dbReference type="Proteomes" id="UP000033772">
    <property type="component" value="Unassembled WGS sequence"/>
</dbReference>
<dbReference type="STRING" id="1844.UG56_021000"/>
<evidence type="ECO:0000313" key="4">
    <source>
        <dbReference type="Proteomes" id="UP000033772"/>
    </source>
</evidence>
<name>A0A1J4MZK7_9ACTN</name>
<dbReference type="PANTHER" id="PTHR47396:SF1">
    <property type="entry name" value="ATP-DEPENDENT HELICASE IRC3-RELATED"/>
    <property type="match status" value="1"/>
</dbReference>
<dbReference type="PROSITE" id="PS51194">
    <property type="entry name" value="HELICASE_CTER"/>
    <property type="match status" value="1"/>
</dbReference>
<dbReference type="Pfam" id="PF04851">
    <property type="entry name" value="ResIII"/>
    <property type="match status" value="1"/>
</dbReference>
<dbReference type="SUPFAM" id="SSF52540">
    <property type="entry name" value="P-loop containing nucleoside triphosphate hydrolases"/>
    <property type="match status" value="1"/>
</dbReference>
<dbReference type="NCBIfam" id="NF047352">
    <property type="entry name" value="P_loop_sacsin"/>
    <property type="match status" value="1"/>
</dbReference>
<accession>A0A1J4MZK7</accession>
<reference evidence="3" key="1">
    <citation type="submission" date="2016-10" db="EMBL/GenBank/DDBJ databases">
        <title>Draft Genome Sequence of Nocardioides luteus Strain BAFB, an Alkane-Degrading Bacterium Isolated from JP-7 Polluted Soil.</title>
        <authorList>
            <person name="Brown L."/>
            <person name="Ruiz O.N."/>
            <person name="Gunasekera T."/>
        </authorList>
    </citation>
    <scope>NUCLEOTIDE SEQUENCE [LARGE SCALE GENOMIC DNA]</scope>
    <source>
        <strain evidence="3">BAFB</strain>
    </source>
</reference>
<dbReference type="Pfam" id="PF00271">
    <property type="entry name" value="Helicase_C"/>
    <property type="match status" value="1"/>
</dbReference>
<gene>
    <name evidence="3" type="ORF">UG56_021000</name>
</gene>
<dbReference type="GO" id="GO:0005829">
    <property type="term" value="C:cytosol"/>
    <property type="evidence" value="ECO:0007669"/>
    <property type="project" value="TreeGrafter"/>
</dbReference>
<dbReference type="GO" id="GO:0016787">
    <property type="term" value="F:hydrolase activity"/>
    <property type="evidence" value="ECO:0007669"/>
    <property type="project" value="InterPro"/>
</dbReference>
<dbReference type="Gene3D" id="3.40.50.300">
    <property type="entry name" value="P-loop containing nucleotide triphosphate hydrolases"/>
    <property type="match status" value="2"/>
</dbReference>
<dbReference type="InterPro" id="IPR001650">
    <property type="entry name" value="Helicase_C-like"/>
</dbReference>
<keyword evidence="3" id="KW-0067">ATP-binding</keyword>
<dbReference type="SMART" id="SM00490">
    <property type="entry name" value="HELICc"/>
    <property type="match status" value="1"/>
</dbReference>
<proteinExistence type="predicted"/>
<dbReference type="InterPro" id="IPR050742">
    <property type="entry name" value="Helicase_Restrict-Modif_Enz"/>
</dbReference>
<dbReference type="GO" id="GO:0003677">
    <property type="term" value="F:DNA binding"/>
    <property type="evidence" value="ECO:0007669"/>
    <property type="project" value="InterPro"/>
</dbReference>
<dbReference type="SUPFAM" id="SSF55874">
    <property type="entry name" value="ATPase domain of HSP90 chaperone/DNA topoisomerase II/histidine kinase"/>
    <property type="match status" value="1"/>
</dbReference>
<feature type="domain" description="Helicase C-terminal" evidence="2">
    <location>
        <begin position="1424"/>
        <end position="1581"/>
    </location>
</feature>
<dbReference type="InterPro" id="IPR006935">
    <property type="entry name" value="Helicase/UvrB_N"/>
</dbReference>
<keyword evidence="4" id="KW-1185">Reference proteome</keyword>
<dbReference type="InterPro" id="IPR027417">
    <property type="entry name" value="P-loop_NTPase"/>
</dbReference>
<dbReference type="PROSITE" id="PS51192">
    <property type="entry name" value="HELICASE_ATP_BIND_1"/>
    <property type="match status" value="1"/>
</dbReference>
<evidence type="ECO:0000313" key="3">
    <source>
        <dbReference type="EMBL" id="OIJ24766.1"/>
    </source>
</evidence>
<dbReference type="GO" id="GO:0004386">
    <property type="term" value="F:helicase activity"/>
    <property type="evidence" value="ECO:0007669"/>
    <property type="project" value="UniProtKB-KW"/>
</dbReference>
<dbReference type="SMART" id="SM00487">
    <property type="entry name" value="DEXDc"/>
    <property type="match status" value="1"/>
</dbReference>
<dbReference type="Gene3D" id="3.30.565.10">
    <property type="entry name" value="Histidine kinase-like ATPase, C-terminal domain"/>
    <property type="match status" value="1"/>
</dbReference>
<dbReference type="RefSeq" id="WP_045546787.1">
    <property type="nucleotide sequence ID" value="NZ_JZDQ02000033.1"/>
</dbReference>